<organism evidence="1 2">
    <name type="scientific">Amycolatopsis carbonis</name>
    <dbReference type="NCBI Taxonomy" id="715471"/>
    <lineage>
        <taxon>Bacteria</taxon>
        <taxon>Bacillati</taxon>
        <taxon>Actinomycetota</taxon>
        <taxon>Actinomycetes</taxon>
        <taxon>Pseudonocardiales</taxon>
        <taxon>Pseudonocardiaceae</taxon>
        <taxon>Amycolatopsis</taxon>
    </lineage>
</organism>
<dbReference type="AlphaFoldDB" id="A0A9Y2MSY1"/>
<dbReference type="KEGG" id="acab:QRX50_38015"/>
<sequence length="64" mass="7222">MDSPVRADGVGRVGHDSGSLILAEEAARVRVEPGQVDWSVDLGERQWRTGLRRSRRLEENSFRC</sequence>
<dbReference type="EMBL" id="CP127294">
    <property type="protein sequence ID" value="WIX77156.1"/>
    <property type="molecule type" value="Genomic_DNA"/>
</dbReference>
<name>A0A9Y2MSY1_9PSEU</name>
<dbReference type="RefSeq" id="WP_285967898.1">
    <property type="nucleotide sequence ID" value="NZ_CP127294.1"/>
</dbReference>
<gene>
    <name evidence="1" type="ORF">QRX50_38015</name>
</gene>
<dbReference type="Proteomes" id="UP001236014">
    <property type="component" value="Chromosome"/>
</dbReference>
<proteinExistence type="predicted"/>
<evidence type="ECO:0000313" key="2">
    <source>
        <dbReference type="Proteomes" id="UP001236014"/>
    </source>
</evidence>
<evidence type="ECO:0000313" key="1">
    <source>
        <dbReference type="EMBL" id="WIX77156.1"/>
    </source>
</evidence>
<keyword evidence="2" id="KW-1185">Reference proteome</keyword>
<accession>A0A9Y2MSY1</accession>
<reference evidence="1 2" key="1">
    <citation type="submission" date="2023-06" db="EMBL/GenBank/DDBJ databases">
        <authorList>
            <person name="Oyuntsetseg B."/>
            <person name="Kim S.B."/>
        </authorList>
    </citation>
    <scope>NUCLEOTIDE SEQUENCE [LARGE SCALE GENOMIC DNA]</scope>
    <source>
        <strain evidence="1 2">2-15</strain>
    </source>
</reference>
<protein>
    <submittedName>
        <fullName evidence="1">Uncharacterized protein</fullName>
    </submittedName>
</protein>